<name>A0ABN2RMX0_9ACTN</name>
<dbReference type="InterPro" id="IPR003870">
    <property type="entry name" value="DUF222"/>
</dbReference>
<accession>A0ABN2RMX0</accession>
<dbReference type="RefSeq" id="WP_344047131.1">
    <property type="nucleotide sequence ID" value="NZ_BAAAPB010000004.1"/>
</dbReference>
<dbReference type="Proteomes" id="UP001500571">
    <property type="component" value="Unassembled WGS sequence"/>
</dbReference>
<dbReference type="EMBL" id="BAAAPB010000004">
    <property type="protein sequence ID" value="GAA1971511.1"/>
    <property type="molecule type" value="Genomic_DNA"/>
</dbReference>
<organism evidence="2 3">
    <name type="scientific">Nocardioides panacihumi</name>
    <dbReference type="NCBI Taxonomy" id="400774"/>
    <lineage>
        <taxon>Bacteria</taxon>
        <taxon>Bacillati</taxon>
        <taxon>Actinomycetota</taxon>
        <taxon>Actinomycetes</taxon>
        <taxon>Propionibacteriales</taxon>
        <taxon>Nocardioidaceae</taxon>
        <taxon>Nocardioides</taxon>
    </lineage>
</organism>
<dbReference type="SMART" id="SM00507">
    <property type="entry name" value="HNHc"/>
    <property type="match status" value="1"/>
</dbReference>
<evidence type="ECO:0000313" key="3">
    <source>
        <dbReference type="Proteomes" id="UP001500571"/>
    </source>
</evidence>
<dbReference type="InterPro" id="IPR003615">
    <property type="entry name" value="HNH_nuc"/>
</dbReference>
<reference evidence="3" key="1">
    <citation type="journal article" date="2019" name="Int. J. Syst. Evol. Microbiol.">
        <title>The Global Catalogue of Microorganisms (GCM) 10K type strain sequencing project: providing services to taxonomists for standard genome sequencing and annotation.</title>
        <authorList>
            <consortium name="The Broad Institute Genomics Platform"/>
            <consortium name="The Broad Institute Genome Sequencing Center for Infectious Disease"/>
            <person name="Wu L."/>
            <person name="Ma J."/>
        </authorList>
    </citation>
    <scope>NUCLEOTIDE SEQUENCE [LARGE SCALE GENOMIC DNA]</scope>
    <source>
        <strain evidence="3">JCM 15309</strain>
    </source>
</reference>
<keyword evidence="2" id="KW-0378">Hydrolase</keyword>
<dbReference type="CDD" id="cd00085">
    <property type="entry name" value="HNHc"/>
    <property type="match status" value="1"/>
</dbReference>
<comment type="caution">
    <text evidence="2">The sequence shown here is derived from an EMBL/GenBank/DDBJ whole genome shotgun (WGS) entry which is preliminary data.</text>
</comment>
<feature type="domain" description="HNH nuclease" evidence="1">
    <location>
        <begin position="352"/>
        <end position="405"/>
    </location>
</feature>
<dbReference type="Pfam" id="PF02720">
    <property type="entry name" value="DUF222"/>
    <property type="match status" value="1"/>
</dbReference>
<protein>
    <submittedName>
        <fullName evidence="2">HNH endonuclease signature motif containing protein</fullName>
    </submittedName>
</protein>
<keyword evidence="3" id="KW-1185">Reference proteome</keyword>
<keyword evidence="2" id="KW-0255">Endonuclease</keyword>
<dbReference type="GO" id="GO:0004519">
    <property type="term" value="F:endonuclease activity"/>
    <property type="evidence" value="ECO:0007669"/>
    <property type="project" value="UniProtKB-KW"/>
</dbReference>
<gene>
    <name evidence="2" type="ORF">GCM10009798_35500</name>
</gene>
<keyword evidence="2" id="KW-0540">Nuclease</keyword>
<sequence length="428" mass="46426">MTAADAEPPRRPAATRRHVMHRFLGRLHEVFEEVSTDTAWALTPEELAECLCEAYAAQGRLAALTLGLVAQADRSGLPAYDGEVSLVAWLRDRVRLAPAEAKRQIRLASRLEHHDVTRRALGSGAFPVASAAVIMQALDALPADVDPTVIEEAEAYLAGEAHAHDSQALRRLAAHLHEVIDPDGADQRLAEQLARAEAEAARQCFLQLRHDEGTATSEGTFRIPLLQGVKLQRMLESLTNPGRPDPIESVDPETGVQVSAEERRGRAFLELIDRIPTKKLPELGGSDPTVVVTMELGTLLGGPQAAQLDTRHAISPGLARRLAAQAGVIPAVLGSSSEVLDLGRQVRFHRPKQRLAMAVTQGGTCAVHTCTRSAVGADAHHLIPWHEGGPTNTADGVLICPRHHTFADHPDHQVIRLRPGRIQIHRRC</sequence>
<evidence type="ECO:0000259" key="1">
    <source>
        <dbReference type="SMART" id="SM00507"/>
    </source>
</evidence>
<proteinExistence type="predicted"/>
<evidence type="ECO:0000313" key="2">
    <source>
        <dbReference type="EMBL" id="GAA1971511.1"/>
    </source>
</evidence>